<reference evidence="2" key="1">
    <citation type="journal article" date="2020" name="Stud. Mycol.">
        <title>101 Dothideomycetes genomes: a test case for predicting lifestyles and emergence of pathogens.</title>
        <authorList>
            <person name="Haridas S."/>
            <person name="Albert R."/>
            <person name="Binder M."/>
            <person name="Bloem J."/>
            <person name="Labutti K."/>
            <person name="Salamov A."/>
            <person name="Andreopoulos B."/>
            <person name="Baker S."/>
            <person name="Barry K."/>
            <person name="Bills G."/>
            <person name="Bluhm B."/>
            <person name="Cannon C."/>
            <person name="Castanera R."/>
            <person name="Culley D."/>
            <person name="Daum C."/>
            <person name="Ezra D."/>
            <person name="Gonzalez J."/>
            <person name="Henrissat B."/>
            <person name="Kuo A."/>
            <person name="Liang C."/>
            <person name="Lipzen A."/>
            <person name="Lutzoni F."/>
            <person name="Magnuson J."/>
            <person name="Mondo S."/>
            <person name="Nolan M."/>
            <person name="Ohm R."/>
            <person name="Pangilinan J."/>
            <person name="Park H.-J."/>
            <person name="Ramirez L."/>
            <person name="Alfaro M."/>
            <person name="Sun H."/>
            <person name="Tritt A."/>
            <person name="Yoshinaga Y."/>
            <person name="Zwiers L.-H."/>
            <person name="Turgeon B."/>
            <person name="Goodwin S."/>
            <person name="Spatafora J."/>
            <person name="Crous P."/>
            <person name="Grigoriev I."/>
        </authorList>
    </citation>
    <scope>NUCLEOTIDE SEQUENCE</scope>
    <source>
        <strain evidence="2">CBS 113818</strain>
    </source>
</reference>
<keyword evidence="3" id="KW-1185">Reference proteome</keyword>
<sequence length="828" mass="91908">MLFGSHQISGRGYSRFSFGSWNDKRYNAREWGPNRVTRLNSDDEEKAASLTILKILLRRGADVHRQALGFCTPLHCAADSGWLGHALALVRAGAKVYTGPKCSPLCWVKGGSGGNELVARYLRVELGDCGLTMIEQDHARAHRTSHEKCFARDEPPMFFRTERHFKTQSSSLISANGLCSVCSDITLESLSTRTGYMHLSFSSLKLSATRCAFCRIIISALAEGRPQWSGTEGQVLISAPSEEGKLVHTLQINRCGDCHCDLDKPYTSPDTSACHTASKNVLQTARVTIFTKQDISGCNIAVQQGSDIAESPESTDTLDFLKRCLAECDLNHPGCKLQSPDVVSENLSLPSRLLEVSNDAEMVRIVDGLGESGRYVAFSHRWVSGPRPKWVTLKDSIEQRRSWFPTNNLPASLVDAIKTTRRLGLNFIWIDSLCIIQDSEHDWNTEAAQMASVYANAYVTVFADAAQDDDYGFLVPRQVFPSTPIVISMENNTPITLHIRKSTPNAWSYIQGSHFASDTRESSHLSNRAWILQERLLSRRKLHFGAHQVYWRCRAHALSEDGDSQSSWDIREESTITHMLQSSDRTQRTLQINWAALVKMYSALNLTHTQDKLPALSGLAKAFSQEEYIAGLWKHSFAIDLAWSVAIKDPAAKSARPPTYRAPSFSWACLDDAVAMRTFHDDEDRSTPDTVDMDLVHYEIETASSDLFGKVVSAHVVVCGFLRKGITLGPYATALGDTQAGYNPVYDMDMAPIGSMLNDASDDMPYGEVMCLKLYGGLTDVFLVLTPVQGATGTYRRVGLGDTMLWGRSKYGEEKFFDGAERGRVTIV</sequence>
<evidence type="ECO:0000313" key="3">
    <source>
        <dbReference type="Proteomes" id="UP000799424"/>
    </source>
</evidence>
<evidence type="ECO:0000259" key="1">
    <source>
        <dbReference type="Pfam" id="PF06985"/>
    </source>
</evidence>
<evidence type="ECO:0000313" key="2">
    <source>
        <dbReference type="EMBL" id="KAF2824306.1"/>
    </source>
</evidence>
<dbReference type="Proteomes" id="UP000799424">
    <property type="component" value="Unassembled WGS sequence"/>
</dbReference>
<proteinExistence type="predicted"/>
<dbReference type="PANTHER" id="PTHR33112">
    <property type="entry name" value="DOMAIN PROTEIN, PUTATIVE-RELATED"/>
    <property type="match status" value="1"/>
</dbReference>
<dbReference type="Pfam" id="PF06985">
    <property type="entry name" value="HET"/>
    <property type="match status" value="1"/>
</dbReference>
<accession>A0A6A6ZU14</accession>
<name>A0A6A6ZU14_9PLEO</name>
<dbReference type="SUPFAM" id="SSF48403">
    <property type="entry name" value="Ankyrin repeat"/>
    <property type="match status" value="1"/>
</dbReference>
<dbReference type="InterPro" id="IPR036770">
    <property type="entry name" value="Ankyrin_rpt-contain_sf"/>
</dbReference>
<gene>
    <name evidence="2" type="ORF">CC86DRAFT_53703</name>
</gene>
<dbReference type="OrthoDB" id="3830482at2759"/>
<dbReference type="AlphaFoldDB" id="A0A6A6ZU14"/>
<dbReference type="EMBL" id="MU006230">
    <property type="protein sequence ID" value="KAF2824306.1"/>
    <property type="molecule type" value="Genomic_DNA"/>
</dbReference>
<dbReference type="InterPro" id="IPR010730">
    <property type="entry name" value="HET"/>
</dbReference>
<protein>
    <submittedName>
        <fullName evidence="2">HET-domain-containing protein</fullName>
    </submittedName>
</protein>
<dbReference type="Gene3D" id="1.25.40.20">
    <property type="entry name" value="Ankyrin repeat-containing domain"/>
    <property type="match status" value="1"/>
</dbReference>
<feature type="domain" description="Heterokaryon incompatibility" evidence="1">
    <location>
        <begin position="375"/>
        <end position="534"/>
    </location>
</feature>
<organism evidence="2 3">
    <name type="scientific">Ophiobolus disseminans</name>
    <dbReference type="NCBI Taxonomy" id="1469910"/>
    <lineage>
        <taxon>Eukaryota</taxon>
        <taxon>Fungi</taxon>
        <taxon>Dikarya</taxon>
        <taxon>Ascomycota</taxon>
        <taxon>Pezizomycotina</taxon>
        <taxon>Dothideomycetes</taxon>
        <taxon>Pleosporomycetidae</taxon>
        <taxon>Pleosporales</taxon>
        <taxon>Pleosporineae</taxon>
        <taxon>Phaeosphaeriaceae</taxon>
        <taxon>Ophiobolus</taxon>
    </lineage>
</organism>
<dbReference type="PANTHER" id="PTHR33112:SF13">
    <property type="entry name" value="HETEROKARYON INCOMPATIBILITY DOMAIN-CONTAINING PROTEIN"/>
    <property type="match status" value="1"/>
</dbReference>